<gene>
    <name evidence="2" type="ORF">BEL07_20035</name>
</gene>
<reference evidence="2 3" key="1">
    <citation type="submission" date="2016-09" db="EMBL/GenBank/DDBJ databases">
        <title>genome sequence of Mycobacterium sp. 739 SCH.</title>
        <authorList>
            <person name="Greninger A.L."/>
            <person name="Qin X."/>
            <person name="Jerome K."/>
            <person name="Vora S."/>
            <person name="Quinn K."/>
        </authorList>
    </citation>
    <scope>NUCLEOTIDE SEQUENCE [LARGE SCALE GENOMIC DNA]</scope>
    <source>
        <strain evidence="2 3">SCH</strain>
    </source>
</reference>
<dbReference type="AlphaFoldDB" id="A0A1E8Q1U8"/>
<accession>A0A1E8Q1U8</accession>
<proteinExistence type="predicted"/>
<dbReference type="OrthoDB" id="4370976at2"/>
<feature type="compositionally biased region" description="Pro residues" evidence="1">
    <location>
        <begin position="204"/>
        <end position="213"/>
    </location>
</feature>
<evidence type="ECO:0000256" key="1">
    <source>
        <dbReference type="SAM" id="MobiDB-lite"/>
    </source>
</evidence>
<dbReference type="RefSeq" id="WP_070354817.1">
    <property type="nucleotide sequence ID" value="NZ_CP043474.1"/>
</dbReference>
<evidence type="ECO:0000313" key="3">
    <source>
        <dbReference type="Proteomes" id="UP000178953"/>
    </source>
</evidence>
<name>A0A1E8Q1U8_9MYCO</name>
<evidence type="ECO:0000313" key="2">
    <source>
        <dbReference type="EMBL" id="OFJ51980.1"/>
    </source>
</evidence>
<protein>
    <submittedName>
        <fullName evidence="2">DUF1298 domain-containing protein</fullName>
    </submittedName>
</protein>
<dbReference type="EMBL" id="MCHX01000051">
    <property type="protein sequence ID" value="OFJ51980.1"/>
    <property type="molecule type" value="Genomic_DNA"/>
</dbReference>
<comment type="caution">
    <text evidence="2">The sequence shown here is derived from an EMBL/GenBank/DDBJ whole genome shotgun (WGS) entry which is preliminary data.</text>
</comment>
<keyword evidence="3" id="KW-1185">Reference proteome</keyword>
<feature type="region of interest" description="Disordered" evidence="1">
    <location>
        <begin position="195"/>
        <end position="217"/>
    </location>
</feature>
<sequence length="429" mass="44773">MPAARPPRGDARPLTAVDAQTLWLSSVVPSDQYLLYAFDGVPADVDGAVAEVCGRARACPDAAVRVADRGRWRYPAWVPADVDRGWATVDRLDDPTWTGCLRAVTELTARRLDAGVAPWHLHVLPGVRGIPGAAGEGTVAVVRIAHALGDGQRSAALAAHLFGRDAAVPPSWPDPARPLLLPVLGARAARAHRRLRRDEASGAVPPPAIPCPPMRSNALDDGPRILRVLTRRRHDLGAGTVTVAVLSAVAEALTGHLRALGDDPAGLGAEVPMATAPPRRAHNHYGNVGVGLHPDLPASARAERIAADLRDRRVRAEHPAHRADARAFAATPAPLLRWGIGHFDPTVRPVSVSGNAVVSSVHRGPADLAFGGAPVLLTSSFPSLSPLMALAHGVHGLGDVVAVSVHSTEAVLGGPDGVAAYVDRLDAAL</sequence>
<dbReference type="Proteomes" id="UP000178953">
    <property type="component" value="Unassembled WGS sequence"/>
</dbReference>
<organism evidence="2 3">
    <name type="scientific">Mycolicibacterium grossiae</name>
    <dbReference type="NCBI Taxonomy" id="1552759"/>
    <lineage>
        <taxon>Bacteria</taxon>
        <taxon>Bacillati</taxon>
        <taxon>Actinomycetota</taxon>
        <taxon>Actinomycetes</taxon>
        <taxon>Mycobacteriales</taxon>
        <taxon>Mycobacteriaceae</taxon>
        <taxon>Mycolicibacterium</taxon>
    </lineage>
</organism>